<evidence type="ECO:0000256" key="4">
    <source>
        <dbReference type="ARBA" id="ARBA00023002"/>
    </source>
</evidence>
<evidence type="ECO:0000259" key="8">
    <source>
        <dbReference type="Pfam" id="PF00578"/>
    </source>
</evidence>
<evidence type="ECO:0000256" key="6">
    <source>
        <dbReference type="ARBA" id="ARBA00023284"/>
    </source>
</evidence>
<dbReference type="Proteomes" id="UP000732377">
    <property type="component" value="Unassembled WGS sequence"/>
</dbReference>
<reference evidence="9" key="1">
    <citation type="submission" date="2017-11" db="EMBL/GenBank/DDBJ databases">
        <title>Three new genomes from thermophilic consortium.</title>
        <authorList>
            <person name="Quaggio R."/>
            <person name="Amgarten D."/>
            <person name="Setubal J.C."/>
        </authorList>
    </citation>
    <scope>NUCLEOTIDE SEQUENCE</scope>
    <source>
        <strain evidence="9">ZCTH01-B2</strain>
    </source>
</reference>
<evidence type="ECO:0000313" key="10">
    <source>
        <dbReference type="Proteomes" id="UP000732377"/>
    </source>
</evidence>
<dbReference type="InterPro" id="IPR036249">
    <property type="entry name" value="Thioredoxin-like_sf"/>
</dbReference>
<evidence type="ECO:0000256" key="2">
    <source>
        <dbReference type="ARBA" id="ARBA00022559"/>
    </source>
</evidence>
<keyword evidence="5" id="KW-1015">Disulfide bond</keyword>
<name>A0A953I1I6_SYMTR</name>
<gene>
    <name evidence="9" type="ORF">CWE10_10695</name>
</gene>
<dbReference type="Pfam" id="PF00578">
    <property type="entry name" value="AhpC-TSA"/>
    <property type="match status" value="1"/>
</dbReference>
<evidence type="ECO:0000256" key="3">
    <source>
        <dbReference type="ARBA" id="ARBA00022862"/>
    </source>
</evidence>
<feature type="domain" description="Alkyl hydroperoxide reductase subunit C/ Thiol specific antioxidant" evidence="8">
    <location>
        <begin position="2"/>
        <end position="78"/>
    </location>
</feature>
<comment type="function">
    <text evidence="1">Thiol-specific peroxidase that catalyzes the reduction of hydrogen peroxide and organic hydroperoxides to water and alcohols, respectively. Plays a role in cell protection against oxidative stress by detoxifying peroxides and as sensor of hydrogen peroxide-mediated signaling events.</text>
</comment>
<proteinExistence type="predicted"/>
<keyword evidence="6" id="KW-0676">Redox-active center</keyword>
<keyword evidence="3" id="KW-0049">Antioxidant</keyword>
<evidence type="ECO:0000256" key="7">
    <source>
        <dbReference type="ARBA" id="ARBA00041373"/>
    </source>
</evidence>
<dbReference type="GO" id="GO:0045454">
    <property type="term" value="P:cell redox homeostasis"/>
    <property type="evidence" value="ECO:0007669"/>
    <property type="project" value="TreeGrafter"/>
</dbReference>
<evidence type="ECO:0000256" key="5">
    <source>
        <dbReference type="ARBA" id="ARBA00023157"/>
    </source>
</evidence>
<organism evidence="9 10">
    <name type="scientific">Symbiobacterium thermophilum</name>
    <dbReference type="NCBI Taxonomy" id="2734"/>
    <lineage>
        <taxon>Bacteria</taxon>
        <taxon>Bacillati</taxon>
        <taxon>Bacillota</taxon>
        <taxon>Clostridia</taxon>
        <taxon>Eubacteriales</taxon>
        <taxon>Symbiobacteriaceae</taxon>
        <taxon>Symbiobacterium</taxon>
    </lineage>
</organism>
<dbReference type="InterPro" id="IPR000866">
    <property type="entry name" value="AhpC/TSA"/>
</dbReference>
<dbReference type="InterPro" id="IPR050924">
    <property type="entry name" value="Peroxiredoxin_BCP/PrxQ"/>
</dbReference>
<dbReference type="Gene3D" id="3.40.30.10">
    <property type="entry name" value="Glutaredoxin"/>
    <property type="match status" value="1"/>
</dbReference>
<keyword evidence="2" id="KW-0575">Peroxidase</keyword>
<dbReference type="SUPFAM" id="SSF52833">
    <property type="entry name" value="Thioredoxin-like"/>
    <property type="match status" value="1"/>
</dbReference>
<sequence length="100" mass="10572">MAAARDAAAAYAARDVQVVAVNPGSLASHQRWAEKNRFGFPICADEGKHVARAYGVLNALGFIARTVVLVDRNGIVRWVQPGMPATETILAAVDALGEQA</sequence>
<dbReference type="PANTHER" id="PTHR42801:SF4">
    <property type="entry name" value="AHPC_TSA FAMILY PROTEIN"/>
    <property type="match status" value="1"/>
</dbReference>
<dbReference type="GO" id="GO:0008379">
    <property type="term" value="F:thioredoxin peroxidase activity"/>
    <property type="evidence" value="ECO:0007669"/>
    <property type="project" value="TreeGrafter"/>
</dbReference>
<dbReference type="GO" id="GO:0005737">
    <property type="term" value="C:cytoplasm"/>
    <property type="evidence" value="ECO:0007669"/>
    <property type="project" value="TreeGrafter"/>
</dbReference>
<dbReference type="AlphaFoldDB" id="A0A953I1I6"/>
<dbReference type="EMBL" id="PIUK01000097">
    <property type="protein sequence ID" value="MBY6276662.1"/>
    <property type="molecule type" value="Genomic_DNA"/>
</dbReference>
<dbReference type="PANTHER" id="PTHR42801">
    <property type="entry name" value="THIOREDOXIN-DEPENDENT PEROXIDE REDUCTASE"/>
    <property type="match status" value="1"/>
</dbReference>
<protein>
    <recommendedName>
        <fullName evidence="7">Bacterioferritin comigratory protein</fullName>
    </recommendedName>
</protein>
<dbReference type="RefSeq" id="WP_083766130.1">
    <property type="nucleotide sequence ID" value="NZ_JACSIR010000050.1"/>
</dbReference>
<evidence type="ECO:0000256" key="1">
    <source>
        <dbReference type="ARBA" id="ARBA00003330"/>
    </source>
</evidence>
<accession>A0A953I1I6</accession>
<evidence type="ECO:0000313" key="9">
    <source>
        <dbReference type="EMBL" id="MBY6276662.1"/>
    </source>
</evidence>
<keyword evidence="4" id="KW-0560">Oxidoreductase</keyword>
<comment type="caution">
    <text evidence="9">The sequence shown here is derived from an EMBL/GenBank/DDBJ whole genome shotgun (WGS) entry which is preliminary data.</text>
</comment>
<dbReference type="GO" id="GO:0034599">
    <property type="term" value="P:cellular response to oxidative stress"/>
    <property type="evidence" value="ECO:0007669"/>
    <property type="project" value="TreeGrafter"/>
</dbReference>